<comment type="caution">
    <text evidence="2">The sequence shown here is derived from an EMBL/GenBank/DDBJ whole genome shotgun (WGS) entry which is preliminary data.</text>
</comment>
<dbReference type="Proteomes" id="UP000215914">
    <property type="component" value="Unassembled WGS sequence"/>
</dbReference>
<feature type="compositionally biased region" description="Polar residues" evidence="1">
    <location>
        <begin position="13"/>
        <end position="26"/>
    </location>
</feature>
<feature type="compositionally biased region" description="Basic and acidic residues" evidence="1">
    <location>
        <begin position="1"/>
        <end position="12"/>
    </location>
</feature>
<dbReference type="Gramene" id="mRNA:HanXRQr2_Chr11g0498961">
    <property type="protein sequence ID" value="CDS:HanXRQr2_Chr11g0498961.1"/>
    <property type="gene ID" value="HanXRQr2_Chr11g0498961"/>
</dbReference>
<evidence type="ECO:0000313" key="3">
    <source>
        <dbReference type="Proteomes" id="UP000215914"/>
    </source>
</evidence>
<keyword evidence="3" id="KW-1185">Reference proteome</keyword>
<name>A0A9K3N0P8_HELAN</name>
<feature type="region of interest" description="Disordered" evidence="1">
    <location>
        <begin position="1"/>
        <end position="53"/>
    </location>
</feature>
<gene>
    <name evidence="2" type="ORF">HanXRQr2_Chr11g0498961</name>
</gene>
<dbReference type="EMBL" id="MNCJ02000326">
    <property type="protein sequence ID" value="KAF5782691.1"/>
    <property type="molecule type" value="Genomic_DNA"/>
</dbReference>
<evidence type="ECO:0000313" key="2">
    <source>
        <dbReference type="EMBL" id="KAF5782691.1"/>
    </source>
</evidence>
<accession>A0A9K3N0P8</accession>
<sequence>MEEMKKELRKQFNTESSSKAMSIESNSQDDDNRFSCLAGESQPTEEIPDIKSG</sequence>
<reference evidence="2" key="1">
    <citation type="journal article" date="2017" name="Nature">
        <title>The sunflower genome provides insights into oil metabolism, flowering and Asterid evolution.</title>
        <authorList>
            <person name="Badouin H."/>
            <person name="Gouzy J."/>
            <person name="Grassa C.J."/>
            <person name="Murat F."/>
            <person name="Staton S.E."/>
            <person name="Cottret L."/>
            <person name="Lelandais-Briere C."/>
            <person name="Owens G.L."/>
            <person name="Carrere S."/>
            <person name="Mayjonade B."/>
            <person name="Legrand L."/>
            <person name="Gill N."/>
            <person name="Kane N.C."/>
            <person name="Bowers J.E."/>
            <person name="Hubner S."/>
            <person name="Bellec A."/>
            <person name="Berard A."/>
            <person name="Berges H."/>
            <person name="Blanchet N."/>
            <person name="Boniface M.C."/>
            <person name="Brunel D."/>
            <person name="Catrice O."/>
            <person name="Chaidir N."/>
            <person name="Claudel C."/>
            <person name="Donnadieu C."/>
            <person name="Faraut T."/>
            <person name="Fievet G."/>
            <person name="Helmstetter N."/>
            <person name="King M."/>
            <person name="Knapp S.J."/>
            <person name="Lai Z."/>
            <person name="Le Paslier M.C."/>
            <person name="Lippi Y."/>
            <person name="Lorenzon L."/>
            <person name="Mandel J.R."/>
            <person name="Marage G."/>
            <person name="Marchand G."/>
            <person name="Marquand E."/>
            <person name="Bret-Mestries E."/>
            <person name="Morien E."/>
            <person name="Nambeesan S."/>
            <person name="Nguyen T."/>
            <person name="Pegot-Espagnet P."/>
            <person name="Pouilly N."/>
            <person name="Raftis F."/>
            <person name="Sallet E."/>
            <person name="Schiex T."/>
            <person name="Thomas J."/>
            <person name="Vandecasteele C."/>
            <person name="Vares D."/>
            <person name="Vear F."/>
            <person name="Vautrin S."/>
            <person name="Crespi M."/>
            <person name="Mangin B."/>
            <person name="Burke J.M."/>
            <person name="Salse J."/>
            <person name="Munos S."/>
            <person name="Vincourt P."/>
            <person name="Rieseberg L.H."/>
            <person name="Langlade N.B."/>
        </authorList>
    </citation>
    <scope>NUCLEOTIDE SEQUENCE</scope>
    <source>
        <tissue evidence="2">Leaves</tissue>
    </source>
</reference>
<protein>
    <submittedName>
        <fullName evidence="2">Uncharacterized protein</fullName>
    </submittedName>
</protein>
<proteinExistence type="predicted"/>
<reference evidence="2" key="2">
    <citation type="submission" date="2020-06" db="EMBL/GenBank/DDBJ databases">
        <title>Helianthus annuus Genome sequencing and assembly Release 2.</title>
        <authorList>
            <person name="Gouzy J."/>
            <person name="Langlade N."/>
            <person name="Munos S."/>
        </authorList>
    </citation>
    <scope>NUCLEOTIDE SEQUENCE</scope>
    <source>
        <tissue evidence="2">Leaves</tissue>
    </source>
</reference>
<evidence type="ECO:0000256" key="1">
    <source>
        <dbReference type="SAM" id="MobiDB-lite"/>
    </source>
</evidence>
<organism evidence="2 3">
    <name type="scientific">Helianthus annuus</name>
    <name type="common">Common sunflower</name>
    <dbReference type="NCBI Taxonomy" id="4232"/>
    <lineage>
        <taxon>Eukaryota</taxon>
        <taxon>Viridiplantae</taxon>
        <taxon>Streptophyta</taxon>
        <taxon>Embryophyta</taxon>
        <taxon>Tracheophyta</taxon>
        <taxon>Spermatophyta</taxon>
        <taxon>Magnoliopsida</taxon>
        <taxon>eudicotyledons</taxon>
        <taxon>Gunneridae</taxon>
        <taxon>Pentapetalae</taxon>
        <taxon>asterids</taxon>
        <taxon>campanulids</taxon>
        <taxon>Asterales</taxon>
        <taxon>Asteraceae</taxon>
        <taxon>Asteroideae</taxon>
        <taxon>Heliantheae alliance</taxon>
        <taxon>Heliantheae</taxon>
        <taxon>Helianthus</taxon>
    </lineage>
</organism>
<dbReference type="AlphaFoldDB" id="A0A9K3N0P8"/>